<dbReference type="RefSeq" id="XP_068348610.1">
    <property type="nucleotide sequence ID" value="XM_068512025.1"/>
</dbReference>
<gene>
    <name evidence="1" type="ORF">TRFO_38425</name>
</gene>
<evidence type="ECO:0000313" key="1">
    <source>
        <dbReference type="EMBL" id="OHS95473.1"/>
    </source>
</evidence>
<dbReference type="Proteomes" id="UP000179807">
    <property type="component" value="Unassembled WGS sequence"/>
</dbReference>
<reference evidence="1" key="1">
    <citation type="submission" date="2016-10" db="EMBL/GenBank/DDBJ databases">
        <authorList>
            <person name="Benchimol M."/>
            <person name="Almeida L.G."/>
            <person name="Vasconcelos A.T."/>
            <person name="Perreira-Neves A."/>
            <person name="Rosa I.A."/>
            <person name="Tasca T."/>
            <person name="Bogo M.R."/>
            <person name="de Souza W."/>
        </authorList>
    </citation>
    <scope>NUCLEOTIDE SEQUENCE [LARGE SCALE GENOMIC DNA]</scope>
    <source>
        <strain evidence="1">K</strain>
    </source>
</reference>
<sequence length="501" mass="59051">MIYDYKNDFISTSSKFCIADKHKNITEENPEKILEIENNLSILIEQAFHALHENEAEISKEKFICLIDKVSNKGVTYYDLLLKIQNKKKFNLIEQIMNLVVNPYFEDQLNLYIKVLTALLTIDTTEIAKVILNNHQFIDFLNSVMFLSDDPLLLESILYFIALLAHDMAELKIKFSKIFPSFNYDRIVYLFNTFREIVDQVLILAVKNIIDSQVYGEFYRELLCFLMNNFNINFDPTLLFQPLINYVKKYPGQAFEDIMENNFLYGILFDFCLFPKIHKNNWYLFNQYSLYSMKFLKACMKVRQQTTDEILNNLPVDDLIDFIFSQNSIQDENMNGNNNENWNLAVFRKSKILAMKLLYLDAQKPTKSWILKLLCDNSNDEKLCFLVINEGFQLKLISLQLIILIIQTLDTIKNNDFSFTFLRPDFINSAIDLLFSNDEKLIEQILIFLEILFTKAILINVQSLIRCLKTEYVMNSIFELTNHESFEISTKAQQLWERLSH</sequence>
<dbReference type="VEuPathDB" id="TrichDB:TRFO_38425"/>
<evidence type="ECO:0000313" key="2">
    <source>
        <dbReference type="Proteomes" id="UP000179807"/>
    </source>
</evidence>
<dbReference type="AlphaFoldDB" id="A0A1J4J9X9"/>
<name>A0A1J4J9X9_9EUKA</name>
<protein>
    <submittedName>
        <fullName evidence="1">Uncharacterized protein</fullName>
    </submittedName>
</protein>
<dbReference type="EMBL" id="MLAK01001243">
    <property type="protein sequence ID" value="OHS95473.1"/>
    <property type="molecule type" value="Genomic_DNA"/>
</dbReference>
<comment type="caution">
    <text evidence="1">The sequence shown here is derived from an EMBL/GenBank/DDBJ whole genome shotgun (WGS) entry which is preliminary data.</text>
</comment>
<accession>A0A1J4J9X9</accession>
<proteinExistence type="predicted"/>
<dbReference type="GeneID" id="94846729"/>
<organism evidence="1 2">
    <name type="scientific">Tritrichomonas foetus</name>
    <dbReference type="NCBI Taxonomy" id="1144522"/>
    <lineage>
        <taxon>Eukaryota</taxon>
        <taxon>Metamonada</taxon>
        <taxon>Parabasalia</taxon>
        <taxon>Tritrichomonadida</taxon>
        <taxon>Tritrichomonadidae</taxon>
        <taxon>Tritrichomonas</taxon>
    </lineage>
</organism>
<keyword evidence="2" id="KW-1185">Reference proteome</keyword>